<name>A0A6C0DES0_9ZZZZ</name>
<dbReference type="InterPro" id="IPR008979">
    <property type="entry name" value="Galactose-bd-like_sf"/>
</dbReference>
<reference evidence="1" key="1">
    <citation type="journal article" date="2020" name="Nature">
        <title>Giant virus diversity and host interactions through global metagenomics.</title>
        <authorList>
            <person name="Schulz F."/>
            <person name="Roux S."/>
            <person name="Paez-Espino D."/>
            <person name="Jungbluth S."/>
            <person name="Walsh D.A."/>
            <person name="Denef V.J."/>
            <person name="McMahon K.D."/>
            <person name="Konstantinidis K.T."/>
            <person name="Eloe-Fadrosh E.A."/>
            <person name="Kyrpides N.C."/>
            <person name="Woyke T."/>
        </authorList>
    </citation>
    <scope>NUCLEOTIDE SEQUENCE</scope>
    <source>
        <strain evidence="1">GVMAG-M-3300023174-137</strain>
    </source>
</reference>
<dbReference type="Gene3D" id="2.60.120.260">
    <property type="entry name" value="Galactose-binding domain-like"/>
    <property type="match status" value="1"/>
</dbReference>
<dbReference type="SUPFAM" id="SSF49785">
    <property type="entry name" value="Galactose-binding domain-like"/>
    <property type="match status" value="1"/>
</dbReference>
<evidence type="ECO:0000313" key="1">
    <source>
        <dbReference type="EMBL" id="QHT14459.1"/>
    </source>
</evidence>
<sequence>MKWWILLGIVSIIIFLAMYCYMKWWKKPVEGFQVATYGPSADWDNYKISGSSYTIFDPEAIYVQSKMFRLTLQTTLNKVKVKEKALIELLTKYVTEAKRVKKLIYLRWEECGGPTSYHMILYSYHTLFDIGNQNCSDECWWIHNKSPELSRILEEDASSLARILTHYYKRLDDRGIINRTAARYHNDCRSCHSGHECPDEQLQSWYMIKPNNIDYTAQIQHYLGIISQRFDYEVVHEDFELYPVGKFLAKIQSRINKPSYDPLKLLPGEEVLNYPGPTGRAIQAQPDGVVLNDDNGSPFYANSLSLTDEKSQKNILLNPSEWRLVDLVPADRVLSGKIIADRVRDEFLAKKGISMSNQTGILTKTIPIMGTMKTINMDEIRRSVFYMQHFNFSDPNNTTKQLLYTQTSPYKLMMSKAFSFEEEAFVANNFNMNQAVELTQDIINLLTYDARLHITNWGKQRRIGILKALTNRVTDMTQKNRITTDITNDMIQNTYEANPTINLLSNINSNNKSYIQTTESIQFTRASGSKPIIGVPRLTMTTTSLAYLDNNVYNIVGTPVEVFAIDDTNQKHSFIDATIVSFSPLDQYKGILTLDCTNVKEGSIEDPYYRSAFVDSSDNRIPWSYVYTIMFTTPTSKNAATRNITSDERSLILNAIAQCFYDLNSSNNLPNSGIRMTTLIDIYQVGNTIFDTRFRVSERDPVKTAQVLSTIKTLNDNYDSYINSNFSEKERVELDLNYTTQKNKLMSELEDAVYGYSSVDCGVFAQYIKIYARDFSHIKLSQIEVIDNTNQNVAINTKVTWGPYENIKSKVYSYEEPDGNIIATDQNDPKTSETNDNYLELLRQQIRAKHMNFLIDGITTPRYEPDIYESDTSYDNSSNNFLVINLGSELNIAYVRLTYAAGENIDTTRPYNIILLDKSYIEIPTASDETRREATIRVGNTMSAQLATNTELCPTPTKELFNPYWTARFYATIYTSSELSSTEKNKCVAVNNSYIQITGYSGGEVGTSEADDVFTFNPKYNGGYIKNMRSIVGNINYQPTIKFFNTGDSPAIDCQTDAKKIMHEYMMNIKHPDFLINNKSFYEEGYNYYVSSITGYAASTAPAELMNAKACKFSWKEIQKDAVTNKLITTIDRTGNFVYIKNVYDWKVSNDYFVPIQARILPTEALTPFPTPIEMPIPTITEVFLKSPNDTCSNKTCSDLDVIDSVIQGHNTSKSDTILRVSKAVTPAPTQCEFECYTTSSPNVPKQIRMDIDVGFDSASWKCTYNYKDSQIVDATTGTYIQSNTPLLTQVYNYTTEMMQTFKQSVNDIYTNLSTIVQPHVSDSGDGIKSAVINYRQNTWGAFGEIKRLSTCELLCSDPQLIYSFLNYNRNFSTRISAIKGVGTFNSNTCDYMVDETTMSINNGFKEDNTRTAIYRATINGCLVNSTQNITADNTNAATLLVNRSAIDPPINTSGVIRSNHISFNDTLVFTFGTMPGWIQGKTSTFLGTPVFIESASSHLEGNVQRKTGNTITLYNFSNPKGDFNKYVSATGSTIIGAAPSWLTNGIKVQIFSDPAGTLVYDDTITISGTTIALNSGTLATTTKYNIFLYENYTISNATPTEPSSAGGWTRPITLGTGAFVNGTTLRVEKGNTSYIAGQPFQLVNKFFNTPASFSQKVVTTSLAPSWLVAGTNVIISTKTGGIQIYDGSIFSVSGTQITLSNFPSIEALLSNPSDSYNIFLKNDTSIIIGTIASYSETNLVLTITSGGNLLAGTSYTIQQTARPKSYPTIPKAFSPIDWIDCSSDFAKKSTGQTSLTQTGINTCSNGTTPYTFTRPAGSDSLIYNTIPTNLSANTCSSSSSRINTLKTILGYPIAVEKPISGNTYEYRITALDTLPFNQTYKRVTFYGDCQISEIRGADISSSPNKNAVPTDGTSVIYANFFRHWWNIKYYYASDTQNKRVIGDINGYWYDPNTDSITFRCKSAEFGQNGPADIRLYNGKADTFTDYIYYRVVFRQQYAKTPDVVAINTQNTITSVDSISSNYMIYSVEVGSAPPTMGAITSSAVNTSGYTSIATPDKLNHVVQEPSAALTTQFRFLRFRVSQSSAQDYAEITRLYFYKRSGVNYENSFMSYEHSTTFSTISNNIVTFTQAVPSWLKPNMTIRISSSNTTIYSGIVQNVNGNQVTLDSSALSSNTPFNTSTTYIISFYNNGSGIFLQSARFRISDISSNYYNYRNTDCSGGYLKISNPYKTSYNICVVDTRKDPLIYSKYEYSKAGTCSIGYVDYNDSYQKTYTSDSKYTTNTNTCITTGTYGEVNSILVNANSSTKRLRLKPDQYLLIDLGDLLTIDAYTFVTGSASRLPTSFQLDGSYNGRTWKTLHTQTGFTYPPISTFHIPGYFPTAGGALQALTTQPFATNTALEGFENPVVESPLLEPFVDKTPYFKPDETALEPRYALPLVKQPTLPANTLYQPLNTQARRIKTMQFRVLETYDPEAKFVHMSMFQFHTSAGPVKSSMVRVSNPMGSRRSLKDSPESLFESTTKARWVDYNKMPLIFTFIEYPQAPIIGFQFAFPDQKSPMDGLPSRWKMEGSYDGRNWEVYHEKTEKAHYIGNASPIYKFKTEI</sequence>
<accession>A0A6C0DES0</accession>
<proteinExistence type="predicted"/>
<organism evidence="1">
    <name type="scientific">viral metagenome</name>
    <dbReference type="NCBI Taxonomy" id="1070528"/>
    <lineage>
        <taxon>unclassified sequences</taxon>
        <taxon>metagenomes</taxon>
        <taxon>organismal metagenomes</taxon>
    </lineage>
</organism>
<dbReference type="EMBL" id="MN739584">
    <property type="protein sequence ID" value="QHT14459.1"/>
    <property type="molecule type" value="Genomic_DNA"/>
</dbReference>
<protein>
    <submittedName>
        <fullName evidence="1">Uncharacterized protein</fullName>
    </submittedName>
</protein>